<sequence length="559" mass="59420">MTVRKTWFPDRVRRSYTAKLGAIFALVVGVTIAFGAVAYLEVVAATEVGASAVAERSTSAITGLIVLTVINLGLVAATVGGNTAASLSSLSATATRMGDGDLDVDLTSRRDDEIGDLYDSFDEMRRSLRSSLEETERAREEAEEARESAETARAEAETARREVERERERLAEVNDSLEADAERFGEVMARCADGDLTARMGGEGNTEAMASVATSFDEMMDGIESLVGRISQFADDVSDASRDVRSNAERVMETSEDVSETITEISEGADTQTERIQTIAMEMDDISATTEEMAASAAEVAKTSQEASAASERGLETAEIAIAEISDVERQTDATVGAMETLHEEIQQIGEVTDIIAEIADQTNLLALNASIEAAHAGNGGESRGGDGFAVVASEVKSLAEETKEATTEIEASIDRIQDRTETTVEDVRETSDRLSRGVETVEETVDSLERIVEAVEEANTGIQEISTSTDRQADSAAQVVKMVDDVAEISETTATEANEVSTAAETQSTAARTAFERVDTLSADAYTLLELLDGIRVSNGAGGTSGRTRTAKNGSEVA</sequence>
<feature type="domain" description="Methyl-accepting transducer" evidence="6">
    <location>
        <begin position="247"/>
        <end position="488"/>
    </location>
</feature>
<feature type="domain" description="HAMP" evidence="7">
    <location>
        <begin position="182"/>
        <end position="228"/>
    </location>
</feature>
<dbReference type="PANTHER" id="PTHR32089">
    <property type="entry name" value="METHYL-ACCEPTING CHEMOTAXIS PROTEIN MCPB"/>
    <property type="match status" value="1"/>
</dbReference>
<reference evidence="8 9" key="1">
    <citation type="submission" date="2019-08" db="EMBL/GenBank/DDBJ databases">
        <title>Archaea genome.</title>
        <authorList>
            <person name="Kajale S."/>
            <person name="Shouche Y."/>
            <person name="Deshpande N."/>
            <person name="Sharma A."/>
        </authorList>
    </citation>
    <scope>NUCLEOTIDE SEQUENCE [LARGE SCALE GENOMIC DNA]</scope>
    <source>
        <strain evidence="8 9">ESP3B_9</strain>
    </source>
</reference>
<dbReference type="GO" id="GO:0016020">
    <property type="term" value="C:membrane"/>
    <property type="evidence" value="ECO:0007669"/>
    <property type="project" value="InterPro"/>
</dbReference>
<evidence type="ECO:0000256" key="3">
    <source>
        <dbReference type="PROSITE-ProRule" id="PRU00284"/>
    </source>
</evidence>
<feature type="transmembrane region" description="Helical" evidence="5">
    <location>
        <begin position="60"/>
        <end position="80"/>
    </location>
</feature>
<dbReference type="PANTHER" id="PTHR32089:SF112">
    <property type="entry name" value="LYSOZYME-LIKE PROTEIN-RELATED"/>
    <property type="match status" value="1"/>
</dbReference>
<organism evidence="8 9">
    <name type="scientific">Natrialba swarupiae</name>
    <dbReference type="NCBI Taxonomy" id="2448032"/>
    <lineage>
        <taxon>Archaea</taxon>
        <taxon>Methanobacteriati</taxon>
        <taxon>Methanobacteriota</taxon>
        <taxon>Stenosarchaea group</taxon>
        <taxon>Halobacteria</taxon>
        <taxon>Halobacteriales</taxon>
        <taxon>Natrialbaceae</taxon>
        <taxon>Natrialba</taxon>
    </lineage>
</organism>
<dbReference type="GO" id="GO:0007165">
    <property type="term" value="P:signal transduction"/>
    <property type="evidence" value="ECO:0007669"/>
    <property type="project" value="UniProtKB-KW"/>
</dbReference>
<evidence type="ECO:0000313" key="9">
    <source>
        <dbReference type="Proteomes" id="UP000324104"/>
    </source>
</evidence>
<feature type="transmembrane region" description="Helical" evidence="5">
    <location>
        <begin position="20"/>
        <end position="40"/>
    </location>
</feature>
<dbReference type="Pfam" id="PF00015">
    <property type="entry name" value="MCPsignal"/>
    <property type="match status" value="1"/>
</dbReference>
<keyword evidence="5" id="KW-0472">Membrane</keyword>
<dbReference type="SUPFAM" id="SSF58104">
    <property type="entry name" value="Methyl-accepting chemotaxis protein (MCP) signaling domain"/>
    <property type="match status" value="1"/>
</dbReference>
<keyword evidence="5" id="KW-0812">Transmembrane</keyword>
<dbReference type="Proteomes" id="UP000324104">
    <property type="component" value="Unassembled WGS sequence"/>
</dbReference>
<dbReference type="SMART" id="SM00283">
    <property type="entry name" value="MA"/>
    <property type="match status" value="1"/>
</dbReference>
<evidence type="ECO:0000259" key="7">
    <source>
        <dbReference type="PROSITE" id="PS50885"/>
    </source>
</evidence>
<dbReference type="PROSITE" id="PS50885">
    <property type="entry name" value="HAMP"/>
    <property type="match status" value="2"/>
</dbReference>
<dbReference type="Pfam" id="PF17909">
    <property type="entry name" value="Htr2"/>
    <property type="match status" value="1"/>
</dbReference>
<protein>
    <submittedName>
        <fullName evidence="8">Methyl-accepting chemotaxis protein</fullName>
    </submittedName>
</protein>
<keyword evidence="9" id="KW-1185">Reference proteome</keyword>
<dbReference type="GO" id="GO:0006935">
    <property type="term" value="P:chemotaxis"/>
    <property type="evidence" value="ECO:0007669"/>
    <property type="project" value="InterPro"/>
</dbReference>
<keyword evidence="5" id="KW-1133">Transmembrane helix</keyword>
<keyword evidence="1 3" id="KW-0807">Transducer</keyword>
<feature type="region of interest" description="Disordered" evidence="4">
    <location>
        <begin position="129"/>
        <end position="167"/>
    </location>
</feature>
<dbReference type="Pfam" id="PF00672">
    <property type="entry name" value="HAMP"/>
    <property type="match status" value="1"/>
</dbReference>
<dbReference type="InterPro" id="IPR003660">
    <property type="entry name" value="HAMP_dom"/>
</dbReference>
<name>A0A5D5AJ80_9EURY</name>
<dbReference type="Gene3D" id="1.10.287.950">
    <property type="entry name" value="Methyl-accepting chemotaxis protein"/>
    <property type="match status" value="1"/>
</dbReference>
<dbReference type="Gene3D" id="1.10.287.470">
    <property type="entry name" value="Helix hairpin bin"/>
    <property type="match status" value="1"/>
</dbReference>
<dbReference type="PROSITE" id="PS50111">
    <property type="entry name" value="CHEMOTAXIS_TRANSDUC_2"/>
    <property type="match status" value="1"/>
</dbReference>
<evidence type="ECO:0000259" key="6">
    <source>
        <dbReference type="PROSITE" id="PS50111"/>
    </source>
</evidence>
<gene>
    <name evidence="8" type="ORF">FYC77_14945</name>
</gene>
<comment type="similarity">
    <text evidence="2">Belongs to the methyl-accepting chemotaxis (MCP) protein family.</text>
</comment>
<dbReference type="AlphaFoldDB" id="A0A5D5AJ80"/>
<feature type="domain" description="HAMP" evidence="7">
    <location>
        <begin position="81"/>
        <end position="133"/>
    </location>
</feature>
<accession>A0A5D5AJ80</accession>
<proteinExistence type="inferred from homology"/>
<comment type="caution">
    <text evidence="8">The sequence shown here is derived from an EMBL/GenBank/DDBJ whole genome shotgun (WGS) entry which is preliminary data.</text>
</comment>
<dbReference type="GO" id="GO:0004888">
    <property type="term" value="F:transmembrane signaling receptor activity"/>
    <property type="evidence" value="ECO:0007669"/>
    <property type="project" value="InterPro"/>
</dbReference>
<feature type="region of interest" description="Disordered" evidence="4">
    <location>
        <begin position="540"/>
        <end position="559"/>
    </location>
</feature>
<evidence type="ECO:0000256" key="5">
    <source>
        <dbReference type="SAM" id="Phobius"/>
    </source>
</evidence>
<dbReference type="InterPro" id="IPR004089">
    <property type="entry name" value="MCPsignal_dom"/>
</dbReference>
<evidence type="ECO:0000256" key="1">
    <source>
        <dbReference type="ARBA" id="ARBA00023224"/>
    </source>
</evidence>
<dbReference type="CDD" id="cd06225">
    <property type="entry name" value="HAMP"/>
    <property type="match status" value="1"/>
</dbReference>
<evidence type="ECO:0000256" key="2">
    <source>
        <dbReference type="ARBA" id="ARBA00029447"/>
    </source>
</evidence>
<dbReference type="SUPFAM" id="SSF158212">
    <property type="entry name" value="Htr2 transmembrane domain-like"/>
    <property type="match status" value="1"/>
</dbReference>
<dbReference type="InterPro" id="IPR040913">
    <property type="entry name" value="Htr2"/>
</dbReference>
<dbReference type="CDD" id="cd11386">
    <property type="entry name" value="MCP_signal"/>
    <property type="match status" value="1"/>
</dbReference>
<dbReference type="EMBL" id="VTAW01000021">
    <property type="protein sequence ID" value="TYT61214.1"/>
    <property type="molecule type" value="Genomic_DNA"/>
</dbReference>
<dbReference type="InterPro" id="IPR004090">
    <property type="entry name" value="Chemotax_Me-accpt_rcpt"/>
</dbReference>
<dbReference type="PRINTS" id="PR00260">
    <property type="entry name" value="CHEMTRNSDUCR"/>
</dbReference>
<evidence type="ECO:0000313" key="8">
    <source>
        <dbReference type="EMBL" id="TYT61214.1"/>
    </source>
</evidence>
<dbReference type="Gene3D" id="6.10.250.1910">
    <property type="match status" value="1"/>
</dbReference>
<dbReference type="SMART" id="SM00304">
    <property type="entry name" value="HAMP"/>
    <property type="match status" value="2"/>
</dbReference>
<evidence type="ECO:0000256" key="4">
    <source>
        <dbReference type="SAM" id="MobiDB-lite"/>
    </source>
</evidence>
<dbReference type="RefSeq" id="WP_149082299.1">
    <property type="nucleotide sequence ID" value="NZ_VTAW01000021.1"/>
</dbReference>